<dbReference type="InterPro" id="IPR001949">
    <property type="entry name" value="NADH-UbQ_OxRdtase_51kDa_CS"/>
</dbReference>
<dbReference type="Gene3D" id="3.10.20.600">
    <property type="match status" value="1"/>
</dbReference>
<dbReference type="Proteomes" id="UP001314796">
    <property type="component" value="Unassembled WGS sequence"/>
</dbReference>
<keyword evidence="4" id="KW-0408">Iron</keyword>
<dbReference type="EMBL" id="JAFBEE010000019">
    <property type="protein sequence ID" value="MBM7615889.1"/>
    <property type="molecule type" value="Genomic_DNA"/>
</dbReference>
<reference evidence="7 8" key="1">
    <citation type="submission" date="2021-01" db="EMBL/GenBank/DDBJ databases">
        <title>Genomic Encyclopedia of Type Strains, Phase IV (KMG-IV): sequencing the most valuable type-strain genomes for metagenomic binning, comparative biology and taxonomic classification.</title>
        <authorList>
            <person name="Goeker M."/>
        </authorList>
    </citation>
    <scope>NUCLEOTIDE SEQUENCE [LARGE SCALE GENOMIC DNA]</scope>
    <source>
        <strain evidence="7 8">DSM 25890</strain>
    </source>
</reference>
<evidence type="ECO:0000259" key="6">
    <source>
        <dbReference type="SMART" id="SM00928"/>
    </source>
</evidence>
<keyword evidence="5" id="KW-0411">Iron-sulfur</keyword>
<evidence type="ECO:0000313" key="8">
    <source>
        <dbReference type="Proteomes" id="UP001314796"/>
    </source>
</evidence>
<dbReference type="InterPro" id="IPR037207">
    <property type="entry name" value="Nuop51_4Fe4S-bd_sf"/>
</dbReference>
<dbReference type="PANTHER" id="PTHR43578:SF3">
    <property type="entry name" value="NADH-QUINONE OXIDOREDUCTASE SUBUNIT F"/>
    <property type="match status" value="1"/>
</dbReference>
<evidence type="ECO:0000256" key="5">
    <source>
        <dbReference type="ARBA" id="ARBA00023014"/>
    </source>
</evidence>
<evidence type="ECO:0000256" key="1">
    <source>
        <dbReference type="ARBA" id="ARBA00007523"/>
    </source>
</evidence>
<name>A0ABS2NSE6_9FIRM</name>
<dbReference type="PROSITE" id="PS00644">
    <property type="entry name" value="COMPLEX1_51K_1"/>
    <property type="match status" value="1"/>
</dbReference>
<organism evidence="7 8">
    <name type="scientific">Alkaliphilus hydrothermalis</name>
    <dbReference type="NCBI Taxonomy" id="1482730"/>
    <lineage>
        <taxon>Bacteria</taxon>
        <taxon>Bacillati</taxon>
        <taxon>Bacillota</taxon>
        <taxon>Clostridia</taxon>
        <taxon>Peptostreptococcales</taxon>
        <taxon>Natronincolaceae</taxon>
        <taxon>Alkaliphilus</taxon>
    </lineage>
</organism>
<dbReference type="PANTHER" id="PTHR43578">
    <property type="entry name" value="NADH-QUINONE OXIDOREDUCTASE SUBUNIT F"/>
    <property type="match status" value="1"/>
</dbReference>
<protein>
    <submittedName>
        <fullName evidence="7">NADH-quinone oxidoreductase subunit F</fullName>
    </submittedName>
</protein>
<feature type="domain" description="NADH-ubiquinone oxidoreductase 51kDa subunit iron-sulphur binding" evidence="6">
    <location>
        <begin position="326"/>
        <end position="371"/>
    </location>
</feature>
<dbReference type="Gene3D" id="6.10.250.1450">
    <property type="match status" value="1"/>
</dbReference>
<dbReference type="InterPro" id="IPR011538">
    <property type="entry name" value="Nuo51_FMN-bd"/>
</dbReference>
<dbReference type="Gene3D" id="3.40.50.11540">
    <property type="entry name" value="NADH-ubiquinone oxidoreductase 51kDa subunit"/>
    <property type="match status" value="1"/>
</dbReference>
<dbReference type="Pfam" id="PF01512">
    <property type="entry name" value="Complex1_51K"/>
    <property type="match status" value="1"/>
</dbReference>
<dbReference type="SUPFAM" id="SSF142984">
    <property type="entry name" value="Nqo1 middle domain-like"/>
    <property type="match status" value="1"/>
</dbReference>
<comment type="caution">
    <text evidence="7">The sequence shown here is derived from an EMBL/GenBank/DDBJ whole genome shotgun (WGS) entry which is preliminary data.</text>
</comment>
<dbReference type="Pfam" id="PF10589">
    <property type="entry name" value="NADH_4Fe-4S"/>
    <property type="match status" value="1"/>
</dbReference>
<keyword evidence="2" id="KW-0004">4Fe-4S</keyword>
<dbReference type="RefSeq" id="WP_330613185.1">
    <property type="nucleotide sequence ID" value="NZ_JAFBEE010000019.1"/>
</dbReference>
<evidence type="ECO:0000256" key="2">
    <source>
        <dbReference type="ARBA" id="ARBA00022485"/>
    </source>
</evidence>
<dbReference type="InterPro" id="IPR019575">
    <property type="entry name" value="Nuop51_4Fe4S-bd"/>
</dbReference>
<comment type="similarity">
    <text evidence="1">Belongs to the complex I 51 kDa subunit family.</text>
</comment>
<evidence type="ECO:0000256" key="3">
    <source>
        <dbReference type="ARBA" id="ARBA00022723"/>
    </source>
</evidence>
<gene>
    <name evidence="7" type="ORF">JOC73_002463</name>
</gene>
<dbReference type="SMART" id="SM00928">
    <property type="entry name" value="NADH_4Fe-4S"/>
    <property type="match status" value="1"/>
</dbReference>
<dbReference type="SUPFAM" id="SSF142019">
    <property type="entry name" value="Nqo1 FMN-binding domain-like"/>
    <property type="match status" value="1"/>
</dbReference>
<evidence type="ECO:0000313" key="7">
    <source>
        <dbReference type="EMBL" id="MBM7615889.1"/>
    </source>
</evidence>
<evidence type="ECO:0000256" key="4">
    <source>
        <dbReference type="ARBA" id="ARBA00023004"/>
    </source>
</evidence>
<dbReference type="SUPFAM" id="SSF140490">
    <property type="entry name" value="Nqo1C-terminal domain-like"/>
    <property type="match status" value="1"/>
</dbReference>
<keyword evidence="8" id="KW-1185">Reference proteome</keyword>
<keyword evidence="3" id="KW-0479">Metal-binding</keyword>
<sequence length="431" mass="47055">MVNFISKYAGKINPLSLKEYKDRGGFQGFEKALFQMSPSEVIDEIKDSNLKGRGGASFPTGLKWQFVAAEGASEKYVICNADEGEPGTFKDQVLLEGSPMQIIEGMMIAAYAVGATKGFIYIRGEYSKEQVIFKNAIEVLRNEGYLGKHILGQDFEFDLEVRSGAGAYVCGEETALIESIEGNPGRSRFKPPYPPQFGLWGKPTLVNNVETLANIPLIISGGAEEYKKYGTASSSGTKLISVSGNVVNRGVFEVEFGTTLREIIYDICGGIKKNKQLKFVQLGGSSGACIPESLLDLKLDFNVLKKHGIGLGSGAILVVDEETCILDFIKMTTKFFNHESCGKCTTCREGNRHICKIIDRIIHGNGAERDLRLMIEIATIMKESSLCGLGQAAPTAILTTLKYFNGEYMEHINGFCRSGVCHPKGEVKING</sequence>
<accession>A0ABS2NSE6</accession>
<dbReference type="InterPro" id="IPR037225">
    <property type="entry name" value="Nuo51_FMN-bd_sf"/>
</dbReference>
<dbReference type="Gene3D" id="1.20.1440.230">
    <property type="entry name" value="NADH-ubiquinone oxidoreductase 51kDa subunit, iron-sulphur binding domain"/>
    <property type="match status" value="1"/>
</dbReference>
<proteinExistence type="inferred from homology"/>